<evidence type="ECO:0008006" key="4">
    <source>
        <dbReference type="Google" id="ProtNLM"/>
    </source>
</evidence>
<dbReference type="ExpressionAtlas" id="Q1PFK4">
    <property type="expression patterns" value="differential"/>
</dbReference>
<sequence>MKTNFVILLLLLCVFAISPSQQEEINQHNPGIYHQKLLYKVQQWRTSLKESNSVELKLSLAAIVAGVLYFLAALISSACGIGSGGLFIPITTLVSRLDLKTGSSFYSIRNRC</sequence>
<feature type="signal peptide" evidence="2">
    <location>
        <begin position="1"/>
        <end position="22"/>
    </location>
</feature>
<reference evidence="3" key="1">
    <citation type="submission" date="2006-03" db="EMBL/GenBank/DDBJ databases">
        <authorList>
            <person name="Underwood B.A."/>
            <person name="Xiao Y."/>
            <person name="Moskal W."/>
            <person name="Monaghan E."/>
            <person name="Wang W."/>
            <person name="Redman J."/>
            <person name="Wu H.C."/>
            <person name="Utterback T."/>
            <person name="Town C.D."/>
        </authorList>
    </citation>
    <scope>NUCLEOTIDE SEQUENCE</scope>
</reference>
<evidence type="ECO:0000256" key="2">
    <source>
        <dbReference type="SAM" id="SignalP"/>
    </source>
</evidence>
<keyword evidence="2" id="KW-0732">Signal</keyword>
<protein>
    <recommendedName>
        <fullName evidence="4">Transmembrane protein</fullName>
    </recommendedName>
</protein>
<feature type="chain" id="PRO_5004195417" description="Transmembrane protein" evidence="2">
    <location>
        <begin position="23"/>
        <end position="112"/>
    </location>
</feature>
<organism evidence="3">
    <name type="scientific">Arabidopsis thaliana</name>
    <name type="common">Mouse-ear cress</name>
    <dbReference type="NCBI Taxonomy" id="3702"/>
    <lineage>
        <taxon>Eukaryota</taxon>
        <taxon>Viridiplantae</taxon>
        <taxon>Streptophyta</taxon>
        <taxon>Embryophyta</taxon>
        <taxon>Tracheophyta</taxon>
        <taxon>Spermatophyta</taxon>
        <taxon>Magnoliopsida</taxon>
        <taxon>eudicotyledons</taxon>
        <taxon>Gunneridae</taxon>
        <taxon>Pentapetalae</taxon>
        <taxon>rosids</taxon>
        <taxon>malvids</taxon>
        <taxon>Brassicales</taxon>
        <taxon>Brassicaceae</taxon>
        <taxon>Camelineae</taxon>
        <taxon>Arabidopsis</taxon>
    </lineage>
</organism>
<gene>
    <name evidence="3" type="ordered locus">At1g54470</name>
</gene>
<evidence type="ECO:0000256" key="1">
    <source>
        <dbReference type="SAM" id="Phobius"/>
    </source>
</evidence>
<feature type="transmembrane region" description="Helical" evidence="1">
    <location>
        <begin position="58"/>
        <end position="88"/>
    </location>
</feature>
<proteinExistence type="predicted"/>
<keyword evidence="1" id="KW-0472">Membrane</keyword>
<name>Q1PFK4_ARATH</name>
<dbReference type="EMBL" id="DQ446359">
    <property type="protein sequence ID" value="ABE65408.1"/>
    <property type="molecule type" value="Genomic_DNA"/>
</dbReference>
<keyword evidence="1" id="KW-0812">Transmembrane</keyword>
<dbReference type="AlphaFoldDB" id="Q1PFK4"/>
<keyword evidence="1" id="KW-1133">Transmembrane helix</keyword>
<evidence type="ECO:0000313" key="3">
    <source>
        <dbReference type="EMBL" id="ABE65408.1"/>
    </source>
</evidence>
<accession>Q1PFK4</accession>